<dbReference type="InterPro" id="IPR000644">
    <property type="entry name" value="CBS_dom"/>
</dbReference>
<proteinExistence type="inferred from homology"/>
<keyword evidence="7" id="KW-1185">Reference proteome</keyword>
<dbReference type="InterPro" id="IPR036318">
    <property type="entry name" value="FAD-bd_PCMH-like_sf"/>
</dbReference>
<dbReference type="SUPFAM" id="SSF56176">
    <property type="entry name" value="FAD-binding/transporter-associated domain-like"/>
    <property type="match status" value="1"/>
</dbReference>
<evidence type="ECO:0000313" key="6">
    <source>
        <dbReference type="EMBL" id="MDC7683077.1"/>
    </source>
</evidence>
<dbReference type="SUPFAM" id="SSF54631">
    <property type="entry name" value="CBS-domain pair"/>
    <property type="match status" value="1"/>
</dbReference>
<dbReference type="CDD" id="cd04590">
    <property type="entry name" value="CBS_pair_CorC_HlyC_assoc"/>
    <property type="match status" value="1"/>
</dbReference>
<gene>
    <name evidence="6" type="ORF">PQU92_07300</name>
</gene>
<dbReference type="Gene3D" id="3.10.580.10">
    <property type="entry name" value="CBS-domain"/>
    <property type="match status" value="1"/>
</dbReference>
<accession>A0ABT5HT12</accession>
<reference evidence="6 7" key="1">
    <citation type="submission" date="2023-01" db="EMBL/GenBank/DDBJ databases">
        <title>Novel species of the genus Asticcacaulis isolated from rivers.</title>
        <authorList>
            <person name="Lu H."/>
        </authorList>
    </citation>
    <scope>NUCLEOTIDE SEQUENCE [LARGE SCALE GENOMIC DNA]</scope>
    <source>
        <strain evidence="6 7">BYS171W</strain>
    </source>
</reference>
<evidence type="ECO:0000256" key="4">
    <source>
        <dbReference type="PROSITE-ProRule" id="PRU00703"/>
    </source>
</evidence>
<dbReference type="Pfam" id="PF03471">
    <property type="entry name" value="CorC_HlyC"/>
    <property type="match status" value="1"/>
</dbReference>
<dbReference type="InterPro" id="IPR016169">
    <property type="entry name" value="FAD-bd_PCMH_sub2"/>
</dbReference>
<dbReference type="InterPro" id="IPR044751">
    <property type="entry name" value="Ion_transp-like_CBS"/>
</dbReference>
<dbReference type="PANTHER" id="PTHR22777">
    <property type="entry name" value="HEMOLYSIN-RELATED"/>
    <property type="match status" value="1"/>
</dbReference>
<evidence type="ECO:0000313" key="7">
    <source>
        <dbReference type="Proteomes" id="UP001214854"/>
    </source>
</evidence>
<evidence type="ECO:0000256" key="3">
    <source>
        <dbReference type="ARBA" id="ARBA00023122"/>
    </source>
</evidence>
<protein>
    <submittedName>
        <fullName evidence="6">Transporter associated domain-containing protein</fullName>
    </submittedName>
</protein>
<dbReference type="EMBL" id="JAQQKX010000004">
    <property type="protein sequence ID" value="MDC7683077.1"/>
    <property type="molecule type" value="Genomic_DNA"/>
</dbReference>
<evidence type="ECO:0000256" key="2">
    <source>
        <dbReference type="ARBA" id="ARBA00022737"/>
    </source>
</evidence>
<name>A0ABT5HT12_9CAUL</name>
<feature type="domain" description="CBS" evidence="5">
    <location>
        <begin position="134"/>
        <end position="191"/>
    </location>
</feature>
<sequence>MPEPDSSSDITAAKPKKTLLNLFGLIGPSEEDKGLSLHEENPSTDLIDHARAFQNLRVSDVMTPRVDIIGVELQATLAELIRVCIDSEHSRLPIYRETLDDPVGLIHIKDLLKILAPEEGRETPDWTEPVLSRIRRELIYVPGSMSASDLLLKMQVERSHMALVIDEFGGTDGLVTLEDLLEAVVGDIADEYDDEEADDLHEMPDGTLEVGGRVELKTLEERLDLTLYPEDSEEEIDTLAGLVTVLAGRIPEMGEIIPHAEAGIDIEIIDADARHIRRLRLHRHKTDTVQTTDEA</sequence>
<dbReference type="InterPro" id="IPR046342">
    <property type="entry name" value="CBS_dom_sf"/>
</dbReference>
<comment type="caution">
    <text evidence="6">The sequence shown here is derived from an EMBL/GenBank/DDBJ whole genome shotgun (WGS) entry which is preliminary data.</text>
</comment>
<dbReference type="Gene3D" id="3.30.465.10">
    <property type="match status" value="1"/>
</dbReference>
<feature type="domain" description="CBS" evidence="5">
    <location>
        <begin position="62"/>
        <end position="123"/>
    </location>
</feature>
<dbReference type="Pfam" id="PF00571">
    <property type="entry name" value="CBS"/>
    <property type="match status" value="2"/>
</dbReference>
<dbReference type="SMART" id="SM00116">
    <property type="entry name" value="CBS"/>
    <property type="match status" value="2"/>
</dbReference>
<keyword evidence="2" id="KW-0677">Repeat</keyword>
<evidence type="ECO:0000256" key="1">
    <source>
        <dbReference type="ARBA" id="ARBA00006446"/>
    </source>
</evidence>
<dbReference type="PANTHER" id="PTHR22777:SF27">
    <property type="entry name" value="MAGNESIUM AND COBALT EFFLUX PROTEIN CORC"/>
    <property type="match status" value="1"/>
</dbReference>
<comment type="similarity">
    <text evidence="1">Belongs to the UPF0053 family. Hemolysin C subfamily.</text>
</comment>
<dbReference type="PROSITE" id="PS51371">
    <property type="entry name" value="CBS"/>
    <property type="match status" value="2"/>
</dbReference>
<dbReference type="InterPro" id="IPR005170">
    <property type="entry name" value="Transptr-assoc_dom"/>
</dbReference>
<dbReference type="SMART" id="SM01091">
    <property type="entry name" value="CorC_HlyC"/>
    <property type="match status" value="1"/>
</dbReference>
<organism evidence="6 7">
    <name type="scientific">Asticcacaulis aquaticus</name>
    <dbReference type="NCBI Taxonomy" id="2984212"/>
    <lineage>
        <taxon>Bacteria</taxon>
        <taxon>Pseudomonadati</taxon>
        <taxon>Pseudomonadota</taxon>
        <taxon>Alphaproteobacteria</taxon>
        <taxon>Caulobacterales</taxon>
        <taxon>Caulobacteraceae</taxon>
        <taxon>Asticcacaulis</taxon>
    </lineage>
</organism>
<dbReference type="RefSeq" id="WP_272747557.1">
    <property type="nucleotide sequence ID" value="NZ_JAQQKX010000004.1"/>
</dbReference>
<evidence type="ECO:0000259" key="5">
    <source>
        <dbReference type="PROSITE" id="PS51371"/>
    </source>
</evidence>
<keyword evidence="3 4" id="KW-0129">CBS domain</keyword>
<dbReference type="Proteomes" id="UP001214854">
    <property type="component" value="Unassembled WGS sequence"/>
</dbReference>